<evidence type="ECO:0000313" key="3">
    <source>
        <dbReference type="Proteomes" id="UP000053660"/>
    </source>
</evidence>
<organism evidence="2 3">
    <name type="scientific">Oesophagostomum dentatum</name>
    <name type="common">Nodular worm</name>
    <dbReference type="NCBI Taxonomy" id="61180"/>
    <lineage>
        <taxon>Eukaryota</taxon>
        <taxon>Metazoa</taxon>
        <taxon>Ecdysozoa</taxon>
        <taxon>Nematoda</taxon>
        <taxon>Chromadorea</taxon>
        <taxon>Rhabditida</taxon>
        <taxon>Rhabditina</taxon>
        <taxon>Rhabditomorpha</taxon>
        <taxon>Strongyloidea</taxon>
        <taxon>Strongylidae</taxon>
        <taxon>Oesophagostomum</taxon>
    </lineage>
</organism>
<reference evidence="2 3" key="1">
    <citation type="submission" date="2014-03" db="EMBL/GenBank/DDBJ databases">
        <title>Draft genome of the hookworm Oesophagostomum dentatum.</title>
        <authorList>
            <person name="Mitreva M."/>
        </authorList>
    </citation>
    <scope>NUCLEOTIDE SEQUENCE [LARGE SCALE GENOMIC DNA]</scope>
    <source>
        <strain evidence="2 3">OD-Hann</strain>
    </source>
</reference>
<dbReference type="Proteomes" id="UP000053660">
    <property type="component" value="Unassembled WGS sequence"/>
</dbReference>
<dbReference type="AlphaFoldDB" id="A0A0B1SGN6"/>
<dbReference type="OrthoDB" id="5777157at2759"/>
<dbReference type="EMBL" id="KN575458">
    <property type="protein sequence ID" value="KHJ83051.1"/>
    <property type="molecule type" value="Genomic_DNA"/>
</dbReference>
<sequence length="105" mass="12394">EHWEELVEEFYGYLKGGSRGHGNAIYRTVQYKSGFFQLKESYRRFMPMGGFLLVIIIGPILDLLYKTTDLELKQKGLNAVTEKIECLLDDILHYHERNERPEKKQ</sequence>
<keyword evidence="1" id="KW-1133">Transmembrane helix</keyword>
<keyword evidence="1" id="KW-0472">Membrane</keyword>
<evidence type="ECO:0000313" key="2">
    <source>
        <dbReference type="EMBL" id="KHJ83051.1"/>
    </source>
</evidence>
<keyword evidence="1" id="KW-0812">Transmembrane</keyword>
<evidence type="ECO:0000256" key="1">
    <source>
        <dbReference type="SAM" id="Phobius"/>
    </source>
</evidence>
<feature type="non-terminal residue" evidence="2">
    <location>
        <position position="1"/>
    </location>
</feature>
<keyword evidence="3" id="KW-1185">Reference proteome</keyword>
<gene>
    <name evidence="2" type="ORF">OESDEN_17253</name>
</gene>
<feature type="transmembrane region" description="Helical" evidence="1">
    <location>
        <begin position="45"/>
        <end position="65"/>
    </location>
</feature>
<dbReference type="Pfam" id="PF07914">
    <property type="entry name" value="DUF1679"/>
    <property type="match status" value="1"/>
</dbReference>
<accession>A0A0B1SGN6</accession>
<dbReference type="InterPro" id="IPR012877">
    <property type="entry name" value="Dhs-27"/>
</dbReference>
<protein>
    <submittedName>
        <fullName evidence="2">Uncharacterized protein</fullName>
    </submittedName>
</protein>
<name>A0A0B1SGN6_OESDE</name>
<proteinExistence type="predicted"/>